<feature type="domain" description="Myb-like" evidence="7">
    <location>
        <begin position="77"/>
        <end position="120"/>
    </location>
</feature>
<dbReference type="SMART" id="SM00717">
    <property type="entry name" value="SANT"/>
    <property type="match status" value="2"/>
</dbReference>
<comment type="caution">
    <text evidence="9">The sequence shown here is derived from an EMBL/GenBank/DDBJ whole genome shotgun (WGS) entry which is preliminary data.</text>
</comment>
<dbReference type="PROSITE" id="PS50090">
    <property type="entry name" value="MYB_LIKE"/>
    <property type="match status" value="2"/>
</dbReference>
<dbReference type="PROSITE" id="PS51294">
    <property type="entry name" value="HTH_MYB"/>
    <property type="match status" value="2"/>
</dbReference>
<evidence type="ECO:0000256" key="2">
    <source>
        <dbReference type="ARBA" id="ARBA00022737"/>
    </source>
</evidence>
<keyword evidence="10" id="KW-1185">Reference proteome</keyword>
<proteinExistence type="predicted"/>
<dbReference type="SUPFAM" id="SSF46689">
    <property type="entry name" value="Homeodomain-like"/>
    <property type="match status" value="1"/>
</dbReference>
<dbReference type="InterPro" id="IPR017930">
    <property type="entry name" value="Myb_dom"/>
</dbReference>
<sequence>MGRRNRDGEEVSVMGVEEIRKGPWKEEEDEVLIKHVNKYGPRDWSSIRSKGLLNRTGKSCRLRWVNKLRPNLKNGVKFSAEEERTVLELQAQFGNKWAKIATYLPGRTDNDVKNFWSSRQKRLARLLQTAPPLSKSENSRRKVAVLHVVPTNTEAPKFSYSSMEEESSSKSRSCCSSLIDNSHTIKMVPLPDLLNPNLLNCEQNLLQLKFNLVDQKNRINESQPQVPFPIIPELQPDDPLGLASRELMDPTFLDVFGNVDASDIGDMAQLPLVLPCGRTGENENPATPDSFFNDFPADIFDHMEPLPSPSEW</sequence>
<dbReference type="FunFam" id="1.10.10.60:FF:000351">
    <property type="entry name" value="Transcription factor GAMYB"/>
    <property type="match status" value="1"/>
</dbReference>
<dbReference type="AlphaFoldDB" id="A0A7J7HVB5"/>
<dbReference type="PANTHER" id="PTHR47996:SF3">
    <property type="entry name" value="TRANSCRIPTION FACTOR DUO1"/>
    <property type="match status" value="1"/>
</dbReference>
<keyword evidence="4" id="KW-0238">DNA-binding</keyword>
<keyword evidence="2" id="KW-0677">Repeat</keyword>
<dbReference type="PANTHER" id="PTHR47996">
    <property type="entry name" value="TRANSCRIPTION FACTOR DUO1"/>
    <property type="match status" value="1"/>
</dbReference>
<feature type="domain" description="HTH myb-type" evidence="8">
    <location>
        <begin position="73"/>
        <end position="124"/>
    </location>
</feature>
<organism evidence="9 10">
    <name type="scientific">Camellia sinensis</name>
    <name type="common">Tea plant</name>
    <name type="synonym">Thea sinensis</name>
    <dbReference type="NCBI Taxonomy" id="4442"/>
    <lineage>
        <taxon>Eukaryota</taxon>
        <taxon>Viridiplantae</taxon>
        <taxon>Streptophyta</taxon>
        <taxon>Embryophyta</taxon>
        <taxon>Tracheophyta</taxon>
        <taxon>Spermatophyta</taxon>
        <taxon>Magnoliopsida</taxon>
        <taxon>eudicotyledons</taxon>
        <taxon>Gunneridae</taxon>
        <taxon>Pentapetalae</taxon>
        <taxon>asterids</taxon>
        <taxon>Ericales</taxon>
        <taxon>Theaceae</taxon>
        <taxon>Camellia</taxon>
    </lineage>
</organism>
<dbReference type="FunFam" id="1.10.10.60:FF:000060">
    <property type="entry name" value="MYB transcription factor"/>
    <property type="match status" value="1"/>
</dbReference>
<dbReference type="InterPro" id="IPR001005">
    <property type="entry name" value="SANT/Myb"/>
</dbReference>
<dbReference type="CDD" id="cd00167">
    <property type="entry name" value="SANT"/>
    <property type="match status" value="2"/>
</dbReference>
<evidence type="ECO:0000256" key="4">
    <source>
        <dbReference type="ARBA" id="ARBA00023125"/>
    </source>
</evidence>
<evidence type="ECO:0000313" key="10">
    <source>
        <dbReference type="Proteomes" id="UP000593564"/>
    </source>
</evidence>
<dbReference type="Gene3D" id="1.10.10.60">
    <property type="entry name" value="Homeodomain-like"/>
    <property type="match status" value="2"/>
</dbReference>
<keyword evidence="6" id="KW-0539">Nucleus</keyword>
<keyword evidence="3" id="KW-0805">Transcription regulation</keyword>
<evidence type="ECO:0000256" key="5">
    <source>
        <dbReference type="ARBA" id="ARBA00023163"/>
    </source>
</evidence>
<evidence type="ECO:0000256" key="3">
    <source>
        <dbReference type="ARBA" id="ARBA00023015"/>
    </source>
</evidence>
<evidence type="ECO:0000259" key="8">
    <source>
        <dbReference type="PROSITE" id="PS51294"/>
    </source>
</evidence>
<feature type="domain" description="HTH myb-type" evidence="8">
    <location>
        <begin position="17"/>
        <end position="72"/>
    </location>
</feature>
<name>A0A7J7HVB5_CAMSI</name>
<evidence type="ECO:0000256" key="6">
    <source>
        <dbReference type="ARBA" id="ARBA00023242"/>
    </source>
</evidence>
<evidence type="ECO:0000313" key="9">
    <source>
        <dbReference type="EMBL" id="KAF5956802.1"/>
    </source>
</evidence>
<keyword evidence="5" id="KW-0804">Transcription</keyword>
<evidence type="ECO:0000256" key="1">
    <source>
        <dbReference type="ARBA" id="ARBA00004123"/>
    </source>
</evidence>
<dbReference type="GO" id="GO:0005634">
    <property type="term" value="C:nucleus"/>
    <property type="evidence" value="ECO:0007669"/>
    <property type="project" value="UniProtKB-SubCell"/>
</dbReference>
<dbReference type="GO" id="GO:0003677">
    <property type="term" value="F:DNA binding"/>
    <property type="evidence" value="ECO:0007669"/>
    <property type="project" value="UniProtKB-KW"/>
</dbReference>
<dbReference type="InterPro" id="IPR009057">
    <property type="entry name" value="Homeodomain-like_sf"/>
</dbReference>
<evidence type="ECO:0000259" key="7">
    <source>
        <dbReference type="PROSITE" id="PS50090"/>
    </source>
</evidence>
<comment type="subcellular location">
    <subcellularLocation>
        <location evidence="1">Nucleus</location>
    </subcellularLocation>
</comment>
<dbReference type="Proteomes" id="UP000593564">
    <property type="component" value="Unassembled WGS sequence"/>
</dbReference>
<dbReference type="EMBL" id="JACBKZ010000002">
    <property type="protein sequence ID" value="KAF5956802.1"/>
    <property type="molecule type" value="Genomic_DNA"/>
</dbReference>
<protein>
    <submittedName>
        <fullName evidence="9">Uncharacterized protein</fullName>
    </submittedName>
</protein>
<dbReference type="InterPro" id="IPR053106">
    <property type="entry name" value="Plant_Male-Germline_Reg_TFs"/>
</dbReference>
<reference evidence="10" key="1">
    <citation type="journal article" date="2020" name="Nat. Commun.">
        <title>Genome assembly of wild tea tree DASZ reveals pedigree and selection history of tea varieties.</title>
        <authorList>
            <person name="Zhang W."/>
            <person name="Zhang Y."/>
            <person name="Qiu H."/>
            <person name="Guo Y."/>
            <person name="Wan H."/>
            <person name="Zhang X."/>
            <person name="Scossa F."/>
            <person name="Alseekh S."/>
            <person name="Zhang Q."/>
            <person name="Wang P."/>
            <person name="Xu L."/>
            <person name="Schmidt M.H."/>
            <person name="Jia X."/>
            <person name="Li D."/>
            <person name="Zhu A."/>
            <person name="Guo F."/>
            <person name="Chen W."/>
            <person name="Ni D."/>
            <person name="Usadel B."/>
            <person name="Fernie A.R."/>
            <person name="Wen W."/>
        </authorList>
    </citation>
    <scope>NUCLEOTIDE SEQUENCE [LARGE SCALE GENOMIC DNA]</scope>
    <source>
        <strain evidence="10">cv. G240</strain>
    </source>
</reference>
<gene>
    <name evidence="9" type="ORF">HYC85_004027</name>
</gene>
<accession>A0A7J7HVB5</accession>
<dbReference type="Pfam" id="PF00249">
    <property type="entry name" value="Myb_DNA-binding"/>
    <property type="match status" value="2"/>
</dbReference>
<feature type="domain" description="Myb-like" evidence="7">
    <location>
        <begin position="16"/>
        <end position="68"/>
    </location>
</feature>
<reference evidence="9 10" key="2">
    <citation type="submission" date="2020-07" db="EMBL/GenBank/DDBJ databases">
        <title>Genome assembly of wild tea tree DASZ reveals pedigree and selection history of tea varieties.</title>
        <authorList>
            <person name="Zhang W."/>
        </authorList>
    </citation>
    <scope>NUCLEOTIDE SEQUENCE [LARGE SCALE GENOMIC DNA]</scope>
    <source>
        <strain evidence="10">cv. G240</strain>
        <tissue evidence="9">Leaf</tissue>
    </source>
</reference>